<dbReference type="RefSeq" id="WP_060936490.1">
    <property type="nucleotide sequence ID" value="NZ_JASOZP010000001.1"/>
</dbReference>
<dbReference type="NCBIfam" id="TIGR01484">
    <property type="entry name" value="HAD-SF-IIB"/>
    <property type="match status" value="1"/>
</dbReference>
<dbReference type="GO" id="GO:0005829">
    <property type="term" value="C:cytosol"/>
    <property type="evidence" value="ECO:0007669"/>
    <property type="project" value="TreeGrafter"/>
</dbReference>
<keyword evidence="1" id="KW-0378">Hydrolase</keyword>
<dbReference type="SFLD" id="SFLDG01140">
    <property type="entry name" value="C2.B:_Phosphomannomutase_and_P"/>
    <property type="match status" value="1"/>
</dbReference>
<accession>A0A133Y3B8</accession>
<dbReference type="Gene3D" id="3.40.50.1000">
    <property type="entry name" value="HAD superfamily/HAD-like"/>
    <property type="match status" value="1"/>
</dbReference>
<dbReference type="InterPro" id="IPR006379">
    <property type="entry name" value="HAD-SF_hydro_IIB"/>
</dbReference>
<dbReference type="Gene3D" id="3.30.1240.10">
    <property type="match status" value="1"/>
</dbReference>
<proteinExistence type="predicted"/>
<dbReference type="Pfam" id="PF08282">
    <property type="entry name" value="Hydrolase_3"/>
    <property type="match status" value="1"/>
</dbReference>
<dbReference type="InterPro" id="IPR036412">
    <property type="entry name" value="HAD-like_sf"/>
</dbReference>
<dbReference type="PATRIC" id="fig|87541.4.peg.410"/>
<dbReference type="InterPro" id="IPR023214">
    <property type="entry name" value="HAD_sf"/>
</dbReference>
<dbReference type="NCBIfam" id="TIGR00099">
    <property type="entry name" value="Cof-subfamily"/>
    <property type="match status" value="1"/>
</dbReference>
<evidence type="ECO:0000313" key="2">
    <source>
        <dbReference type="Proteomes" id="UP000070422"/>
    </source>
</evidence>
<evidence type="ECO:0000313" key="1">
    <source>
        <dbReference type="EMBL" id="KXB37690.1"/>
    </source>
</evidence>
<dbReference type="AlphaFoldDB" id="A0A133Y3B8"/>
<comment type="caution">
    <text evidence="1">The sequence shown here is derived from an EMBL/GenBank/DDBJ whole genome shotgun (WGS) entry which is preliminary data.</text>
</comment>
<sequence length="279" mass="31094">MIRLFATDMDSTFLNKDRLISNRNAAAVHALQDAGVEFLIATGRGYSMAKPLLDLASISCSMINLNGAIFTDDNGKFLHPYSLPFHLVQNIIAYCKHRQINYALMSAKRYYVENPKTYLQHVLSASSPHADYLADRFKEEGLRSLRDFSIQENNLPLKIMIFAKEPSETESVCAAFQKEKDLSITSSHLLNLEITRYQATKGAALKTYIAEKGYQADEVITIGDSLNDLSMLKDFPHAYAMANAHPECIKAAPHLAPSNLCDGVGQVIEQLLANHLHCQ</sequence>
<dbReference type="OrthoDB" id="9806027at2"/>
<dbReference type="SFLD" id="SFLDS00003">
    <property type="entry name" value="Haloacid_Dehalogenase"/>
    <property type="match status" value="1"/>
</dbReference>
<organism evidence="1 2">
    <name type="scientific">Aerococcus christensenii</name>
    <dbReference type="NCBI Taxonomy" id="87541"/>
    <lineage>
        <taxon>Bacteria</taxon>
        <taxon>Bacillati</taxon>
        <taxon>Bacillota</taxon>
        <taxon>Bacilli</taxon>
        <taxon>Lactobacillales</taxon>
        <taxon>Aerococcaceae</taxon>
        <taxon>Aerococcus</taxon>
    </lineage>
</organism>
<name>A0A133Y3B8_9LACT</name>
<dbReference type="PANTHER" id="PTHR10000:SF55">
    <property type="entry name" value="5-AMINO-6-(5-PHOSPHO-D-RIBITYLAMINO)URACIL PHOSPHATASE YCSE"/>
    <property type="match status" value="1"/>
</dbReference>
<dbReference type="Proteomes" id="UP000070422">
    <property type="component" value="Unassembled WGS sequence"/>
</dbReference>
<dbReference type="EMBL" id="LSCQ01000020">
    <property type="protein sequence ID" value="KXB37690.1"/>
    <property type="molecule type" value="Genomic_DNA"/>
</dbReference>
<gene>
    <name evidence="1" type="ORF">HMPREF3187_00406</name>
</gene>
<dbReference type="GO" id="GO:0000287">
    <property type="term" value="F:magnesium ion binding"/>
    <property type="evidence" value="ECO:0007669"/>
    <property type="project" value="TreeGrafter"/>
</dbReference>
<dbReference type="PANTHER" id="PTHR10000">
    <property type="entry name" value="PHOSPHOSERINE PHOSPHATASE"/>
    <property type="match status" value="1"/>
</dbReference>
<dbReference type="SUPFAM" id="SSF56784">
    <property type="entry name" value="HAD-like"/>
    <property type="match status" value="1"/>
</dbReference>
<reference evidence="1 2" key="1">
    <citation type="submission" date="2016-01" db="EMBL/GenBank/DDBJ databases">
        <authorList>
            <person name="Oliw E.H."/>
        </authorList>
    </citation>
    <scope>NUCLEOTIDE SEQUENCE [LARGE SCALE GENOMIC DNA]</scope>
    <source>
        <strain evidence="1 2">KA00635</strain>
    </source>
</reference>
<protein>
    <submittedName>
        <fullName evidence="1">Cof-like hydrolase</fullName>
    </submittedName>
</protein>
<dbReference type="GO" id="GO:0016791">
    <property type="term" value="F:phosphatase activity"/>
    <property type="evidence" value="ECO:0007669"/>
    <property type="project" value="UniProtKB-ARBA"/>
</dbReference>
<dbReference type="InterPro" id="IPR000150">
    <property type="entry name" value="Cof"/>
</dbReference>